<keyword evidence="2" id="KW-1185">Reference proteome</keyword>
<dbReference type="Gramene" id="KMS95163">
    <property type="protein sequence ID" value="KMS95163"/>
    <property type="gene ID" value="BVRB_011740"/>
</dbReference>
<evidence type="ECO:0000313" key="2">
    <source>
        <dbReference type="Proteomes" id="UP000035740"/>
    </source>
</evidence>
<organism evidence="1 2">
    <name type="scientific">Beta vulgaris subsp. vulgaris</name>
    <name type="common">Beet</name>
    <dbReference type="NCBI Taxonomy" id="3555"/>
    <lineage>
        <taxon>Eukaryota</taxon>
        <taxon>Viridiplantae</taxon>
        <taxon>Streptophyta</taxon>
        <taxon>Embryophyta</taxon>
        <taxon>Tracheophyta</taxon>
        <taxon>Spermatophyta</taxon>
        <taxon>Magnoliopsida</taxon>
        <taxon>eudicotyledons</taxon>
        <taxon>Gunneridae</taxon>
        <taxon>Pentapetalae</taxon>
        <taxon>Caryophyllales</taxon>
        <taxon>Chenopodiaceae</taxon>
        <taxon>Betoideae</taxon>
        <taxon>Beta</taxon>
    </lineage>
</organism>
<reference evidence="1 2" key="1">
    <citation type="journal article" date="2014" name="Nature">
        <title>The genome of the recently domesticated crop plant sugar beet (Beta vulgaris).</title>
        <authorList>
            <person name="Dohm J.C."/>
            <person name="Minoche A.E."/>
            <person name="Holtgrawe D."/>
            <person name="Capella-Gutierrez S."/>
            <person name="Zakrzewski F."/>
            <person name="Tafer H."/>
            <person name="Rupp O."/>
            <person name="Sorensen T.R."/>
            <person name="Stracke R."/>
            <person name="Reinhardt R."/>
            <person name="Goesmann A."/>
            <person name="Kraft T."/>
            <person name="Schulz B."/>
            <person name="Stadler P.F."/>
            <person name="Schmidt T."/>
            <person name="Gabaldon T."/>
            <person name="Lehrach H."/>
            <person name="Weisshaar B."/>
            <person name="Himmelbauer H."/>
        </authorList>
    </citation>
    <scope>NUCLEOTIDE SEQUENCE [LARGE SCALE GENOMIC DNA]</scope>
    <source>
        <tissue evidence="1">Taproot</tissue>
    </source>
</reference>
<gene>
    <name evidence="1" type="ORF">BVRB_011740</name>
</gene>
<proteinExistence type="predicted"/>
<evidence type="ECO:0000313" key="1">
    <source>
        <dbReference type="EMBL" id="KMS95163.1"/>
    </source>
</evidence>
<protein>
    <submittedName>
        <fullName evidence="1">Uncharacterized protein</fullName>
    </submittedName>
</protein>
<sequence>MDRDREYDRHIAPDIEKGVREGSEAEAWKMMIITIVAEIMTGSRSCSRSRSRSRSRSKRLSTTSLALLRVLLSDLRRVLAIMTIMTIRLPLLPSYLICCAI</sequence>
<dbReference type="Proteomes" id="UP000035740">
    <property type="component" value="Unassembled WGS sequence"/>
</dbReference>
<name>A0A0J8B5I9_BETVV</name>
<dbReference type="AlphaFoldDB" id="A0A0J8B5I9"/>
<accession>A0A0J8B5I9</accession>
<dbReference type="EMBL" id="KQ090528">
    <property type="protein sequence ID" value="KMS95163.1"/>
    <property type="molecule type" value="Genomic_DNA"/>
</dbReference>